<evidence type="ECO:0000256" key="1">
    <source>
        <dbReference type="SAM" id="MobiDB-lite"/>
    </source>
</evidence>
<evidence type="ECO:0000313" key="5">
    <source>
        <dbReference type="Proteomes" id="UP001152320"/>
    </source>
</evidence>
<feature type="transmembrane region" description="Helical" evidence="2">
    <location>
        <begin position="692"/>
        <end position="724"/>
    </location>
</feature>
<dbReference type="InterPro" id="IPR017850">
    <property type="entry name" value="Alkaline_phosphatase_core_sf"/>
</dbReference>
<feature type="transmembrane region" description="Helical" evidence="2">
    <location>
        <begin position="235"/>
        <end position="256"/>
    </location>
</feature>
<name>A0A9Q1HD73_HOLLE</name>
<dbReference type="GO" id="GO:0051377">
    <property type="term" value="F:mannose-ethanolamine phosphotransferase activity"/>
    <property type="evidence" value="ECO:0007669"/>
    <property type="project" value="TreeGrafter"/>
</dbReference>
<reference evidence="4" key="1">
    <citation type="submission" date="2021-10" db="EMBL/GenBank/DDBJ databases">
        <title>Tropical sea cucumber genome reveals ecological adaptation and Cuvierian tubules defense mechanism.</title>
        <authorList>
            <person name="Chen T."/>
        </authorList>
    </citation>
    <scope>NUCLEOTIDE SEQUENCE</scope>
    <source>
        <strain evidence="4">Nanhai2018</strain>
        <tissue evidence="4">Muscle</tissue>
    </source>
</reference>
<feature type="region of interest" description="Disordered" evidence="1">
    <location>
        <begin position="540"/>
        <end position="575"/>
    </location>
</feature>
<dbReference type="Proteomes" id="UP001152320">
    <property type="component" value="Chromosome 5"/>
</dbReference>
<dbReference type="GO" id="GO:0006506">
    <property type="term" value="P:GPI anchor biosynthetic process"/>
    <property type="evidence" value="ECO:0007669"/>
    <property type="project" value="InterPro"/>
</dbReference>
<evidence type="ECO:0000313" key="4">
    <source>
        <dbReference type="EMBL" id="KAJ8041849.1"/>
    </source>
</evidence>
<feature type="compositionally biased region" description="Basic and acidic residues" evidence="1">
    <location>
        <begin position="540"/>
        <end position="551"/>
    </location>
</feature>
<dbReference type="Gene3D" id="3.40.720.10">
    <property type="entry name" value="Alkaline Phosphatase, subunit A"/>
    <property type="match status" value="1"/>
</dbReference>
<keyword evidence="5" id="KW-1185">Reference proteome</keyword>
<organism evidence="4 5">
    <name type="scientific">Holothuria leucospilota</name>
    <name type="common">Black long sea cucumber</name>
    <name type="synonym">Mertensiothuria leucospilota</name>
    <dbReference type="NCBI Taxonomy" id="206669"/>
    <lineage>
        <taxon>Eukaryota</taxon>
        <taxon>Metazoa</taxon>
        <taxon>Echinodermata</taxon>
        <taxon>Eleutherozoa</taxon>
        <taxon>Echinozoa</taxon>
        <taxon>Holothuroidea</taxon>
        <taxon>Aspidochirotacea</taxon>
        <taxon>Aspidochirotida</taxon>
        <taxon>Holothuriidae</taxon>
        <taxon>Holothuria</taxon>
    </lineage>
</organism>
<keyword evidence="2" id="KW-0812">Transmembrane</keyword>
<feature type="transmembrane region" description="Helical" evidence="2">
    <location>
        <begin position="276"/>
        <end position="296"/>
    </location>
</feature>
<feature type="transmembrane region" description="Helical" evidence="2">
    <location>
        <begin position="342"/>
        <end position="360"/>
    </location>
</feature>
<feature type="chain" id="PRO_5040210279" evidence="3">
    <location>
        <begin position="22"/>
        <end position="834"/>
    </location>
</feature>
<feature type="transmembrane region" description="Helical" evidence="2">
    <location>
        <begin position="500"/>
        <end position="526"/>
    </location>
</feature>
<keyword evidence="4" id="KW-0808">Transferase</keyword>
<dbReference type="GO" id="GO:0005789">
    <property type="term" value="C:endoplasmic reticulum membrane"/>
    <property type="evidence" value="ECO:0007669"/>
    <property type="project" value="TreeGrafter"/>
</dbReference>
<evidence type="ECO:0000256" key="3">
    <source>
        <dbReference type="SAM" id="SignalP"/>
    </source>
</evidence>
<gene>
    <name evidence="4" type="ORF">HOLleu_12770</name>
</gene>
<protein>
    <submittedName>
        <fullName evidence="4">GPI ethanolamine phosphate transferase 3</fullName>
    </submittedName>
</protein>
<feature type="signal peptide" evidence="3">
    <location>
        <begin position="1"/>
        <end position="21"/>
    </location>
</feature>
<dbReference type="PANTHER" id="PTHR23071">
    <property type="entry name" value="PHOSPHATIDYLINOSITOL GLYCAN"/>
    <property type="match status" value="1"/>
</dbReference>
<dbReference type="PANTHER" id="PTHR23071:SF1">
    <property type="entry name" value="GPI ETHANOLAMINE PHOSPHATE TRANSFERASE 3"/>
    <property type="match status" value="1"/>
</dbReference>
<feature type="compositionally biased region" description="Basic residues" evidence="1">
    <location>
        <begin position="552"/>
        <end position="562"/>
    </location>
</feature>
<dbReference type="InterPro" id="IPR039524">
    <property type="entry name" value="PIGO/GPI13"/>
</dbReference>
<dbReference type="OrthoDB" id="272139at2759"/>
<dbReference type="EMBL" id="JAIZAY010000005">
    <property type="protein sequence ID" value="KAJ8041849.1"/>
    <property type="molecule type" value="Genomic_DNA"/>
</dbReference>
<feature type="transmembrane region" description="Helical" evidence="2">
    <location>
        <begin position="381"/>
        <end position="398"/>
    </location>
</feature>
<dbReference type="AlphaFoldDB" id="A0A9Q1HD73"/>
<accession>A0A9Q1HD73</accession>
<dbReference type="SUPFAM" id="SSF53649">
    <property type="entry name" value="Alkaline phosphatase-like"/>
    <property type="match status" value="1"/>
</dbReference>
<feature type="transmembrane region" description="Helical" evidence="2">
    <location>
        <begin position="429"/>
        <end position="446"/>
    </location>
</feature>
<evidence type="ECO:0000256" key="2">
    <source>
        <dbReference type="SAM" id="Phobius"/>
    </source>
</evidence>
<proteinExistence type="predicted"/>
<feature type="transmembrane region" description="Helical" evidence="2">
    <location>
        <begin position="799"/>
        <end position="818"/>
    </location>
</feature>
<sequence length="834" mass="94464">MLSFLCFHSLLLPANLISILALKSVVNKLEEDTLLLVLGDHGMTKTGDHGGDSPEEVGAALFAYSPSQLWHKEEIHTQNTVSQIDLVPTVALLLGTPIPFSNLGKLIPDFFAFPSQELRSISRVPLEVKPLFNYVCALHRNVRQVKTYIETYHSQTGAFSTSLLTKSNMKYQEALTMLSRITQILESQVKITAEDINNLKKDLNETEKLFSSYLILVSNMCHEIWAQYDDFSIEIGFGIFSGMLFVSMLVLFGVPVRMPYLVLLQTLEGVCLWSSLPLFLLVLTLLIPASFILLKVSKMLQRLDPLPGRYQCIETDVLAVVLCCMHAVSLTSNSFVMSESYITSYFANSIMTFVFLWKVLKKKRSEPMLRRDRFRKNLKEWILFLLFLIASKSSQLFLSCREEQPWCDVSPFLKPLSSLRLSKSQFLNIRYLLSGACVFLPVIGLNRWFRKLGNHGVFFIRHFSLTYGLPLTAVCLWMNWALQAVPSSILDKLPAWQQTFLPRIAYLMIFGSLMSVLIDPVCARLLTEEEGRQIKEAVHVEPKTKAKDKLPSRKKRTTNSKYHKSEEGAQTDKSSAGSINARVPVVCGLGTVYSSNLLQVFISVFLLIALLLGDGLAPSLILMMVQMFTAVELKSLTDREENQKVPVVPVWLVALWSMMSMQYFFTTGHQATIPSIRFETAFIGYHGNYPSYLYWIPAVLIILNTFAAQVMFAVAVPFMFLWTLTRRNLEEGSMTDVPKGEMELQLDSDLFKKGLSHLVLYFVSFQALQLCGTMLSAALHRRHLMAWGIFAPRFIFEGVSFLVTLTALSLSCGFVLFTHRALGKWIDRHLNRPV</sequence>
<comment type="caution">
    <text evidence="4">The sequence shown here is derived from an EMBL/GenBank/DDBJ whole genome shotgun (WGS) entry which is preliminary data.</text>
</comment>
<keyword evidence="3" id="KW-0732">Signal</keyword>
<feature type="transmembrane region" description="Helical" evidence="2">
    <location>
        <begin position="458"/>
        <end position="480"/>
    </location>
</feature>
<feature type="transmembrane region" description="Helical" evidence="2">
    <location>
        <begin position="758"/>
        <end position="779"/>
    </location>
</feature>
<keyword evidence="2" id="KW-1133">Transmembrane helix</keyword>
<keyword evidence="2" id="KW-0472">Membrane</keyword>